<accession>A0A2R6C1W1</accession>
<evidence type="ECO:0000313" key="1">
    <source>
        <dbReference type="EMBL" id="PSO04872.1"/>
    </source>
</evidence>
<dbReference type="AlphaFoldDB" id="A0A2R6C1W1"/>
<dbReference type="EMBL" id="NEXF01000692">
    <property type="protein sequence ID" value="PSO04872.1"/>
    <property type="molecule type" value="Genomic_DNA"/>
</dbReference>
<comment type="caution">
    <text evidence="1">The sequence shown here is derived from an EMBL/GenBank/DDBJ whole genome shotgun (WGS) entry which is preliminary data.</text>
</comment>
<dbReference type="Proteomes" id="UP000242015">
    <property type="component" value="Unassembled WGS sequence"/>
</dbReference>
<protein>
    <submittedName>
        <fullName evidence="1">Uncharacterized protein</fullName>
    </submittedName>
</protein>
<organism evidence="1 2">
    <name type="scientific">Candidatus Marsarchaeota G2 archaeon BE_D</name>
    <dbReference type="NCBI Taxonomy" id="1978158"/>
    <lineage>
        <taxon>Archaea</taxon>
        <taxon>Candidatus Marsarchaeota</taxon>
        <taxon>Candidatus Marsarchaeota group 2</taxon>
    </lineage>
</organism>
<reference evidence="1 2" key="1">
    <citation type="submission" date="2017-04" db="EMBL/GenBank/DDBJ databases">
        <title>Novel microbial lineages endemic to geothermal iron-oxide mats fill important gaps in the evolutionary history of Archaea.</title>
        <authorList>
            <person name="Jay Z.J."/>
            <person name="Beam J.P."/>
            <person name="Dlakic M."/>
            <person name="Rusch D.B."/>
            <person name="Kozubal M.A."/>
            <person name="Inskeep W.P."/>
        </authorList>
    </citation>
    <scope>NUCLEOTIDE SEQUENCE [LARGE SCALE GENOMIC DNA]</scope>
    <source>
        <strain evidence="1">BE_D</strain>
    </source>
</reference>
<name>A0A2R6C1W1_9ARCH</name>
<proteinExistence type="predicted"/>
<gene>
    <name evidence="1" type="ORF">B9Q04_19245</name>
</gene>
<sequence>MKRDFRGRGKFMKTLREYMVWGGFPEPWVYRSREKFWLETVFYQDLWKEKDKRCRTVQGCV</sequence>
<evidence type="ECO:0000313" key="2">
    <source>
        <dbReference type="Proteomes" id="UP000242015"/>
    </source>
</evidence>